<dbReference type="InterPro" id="IPR020568">
    <property type="entry name" value="Ribosomal_Su5_D2-typ_SF"/>
</dbReference>
<feature type="binding site" evidence="9">
    <location>
        <begin position="103"/>
        <end position="113"/>
    </location>
    <ligand>
        <name>ATP</name>
        <dbReference type="ChEBI" id="CHEBI:30616"/>
    </ligand>
</feature>
<proteinExistence type="inferred from homology"/>
<dbReference type="PANTHER" id="PTHR43527">
    <property type="entry name" value="4-DIPHOSPHOCYTIDYL-2-C-METHYL-D-ERYTHRITOL KINASE, CHLOROPLASTIC"/>
    <property type="match status" value="1"/>
</dbReference>
<evidence type="ECO:0000256" key="3">
    <source>
        <dbReference type="ARBA" id="ARBA00017473"/>
    </source>
</evidence>
<dbReference type="Gene3D" id="3.30.230.10">
    <property type="match status" value="1"/>
</dbReference>
<comment type="caution">
    <text evidence="12">The sequence shown here is derived from an EMBL/GenBank/DDBJ whole genome shotgun (WGS) entry which is preliminary data.</text>
</comment>
<evidence type="ECO:0000259" key="11">
    <source>
        <dbReference type="Pfam" id="PF08544"/>
    </source>
</evidence>
<dbReference type="Pfam" id="PF00288">
    <property type="entry name" value="GHMP_kinases_N"/>
    <property type="match status" value="1"/>
</dbReference>
<keyword evidence="4 9" id="KW-0808">Transferase</keyword>
<dbReference type="PANTHER" id="PTHR43527:SF2">
    <property type="entry name" value="4-DIPHOSPHOCYTIDYL-2-C-METHYL-D-ERYTHRITOL KINASE, CHLOROPLASTIC"/>
    <property type="match status" value="1"/>
</dbReference>
<name>A0ABV4HX38_9ACTN</name>
<dbReference type="EMBL" id="JBGGTQ010000001">
    <property type="protein sequence ID" value="MEZ0490981.1"/>
    <property type="molecule type" value="Genomic_DNA"/>
</dbReference>
<dbReference type="InterPro" id="IPR036554">
    <property type="entry name" value="GHMP_kinase_C_sf"/>
</dbReference>
<sequence>MSDHRPAVTARAPAKVNLLLQVGPVRDDGFHDLVTVFQAVSVHEDVTATPAADWGLTVEAAGGADVSGVPLDGSNLALRAARLLAERAGVDEPVHLHVRKEVPVAGGMAGGSADAAAALVACDALWQLRTGLDGLATLGAELGSDVPFGLHGRTAVGTGRGEQLVPVLTRGSFHWVFVLDPAGLSTPRVFAECDRRRGPGWGPPPADVRLEAVEAALRGGDAEALAAALSNDLAEAACALAPQLTRTLAAGRAAGALAAVVSGSGPTVALLTASAASAQDVVAELVPVVGQGRLRTASGPVPGARVLEALAPGGQ</sequence>
<dbReference type="SUPFAM" id="SSF54211">
    <property type="entry name" value="Ribosomal protein S5 domain 2-like"/>
    <property type="match status" value="1"/>
</dbReference>
<feature type="domain" description="GHMP kinase N-terminal" evidence="10">
    <location>
        <begin position="75"/>
        <end position="152"/>
    </location>
</feature>
<accession>A0ABV4HX38</accession>
<feature type="active site" evidence="9">
    <location>
        <position position="145"/>
    </location>
</feature>
<evidence type="ECO:0000256" key="7">
    <source>
        <dbReference type="ARBA" id="ARBA00022840"/>
    </source>
</evidence>
<keyword evidence="13" id="KW-1185">Reference proteome</keyword>
<evidence type="ECO:0000256" key="8">
    <source>
        <dbReference type="ARBA" id="ARBA00032554"/>
    </source>
</evidence>
<dbReference type="InterPro" id="IPR013750">
    <property type="entry name" value="GHMP_kinase_C_dom"/>
</dbReference>
<dbReference type="RefSeq" id="WP_370717012.1">
    <property type="nucleotide sequence ID" value="NZ_JBGGTQ010000001.1"/>
</dbReference>
<evidence type="ECO:0000256" key="5">
    <source>
        <dbReference type="ARBA" id="ARBA00022741"/>
    </source>
</evidence>
<evidence type="ECO:0000313" key="12">
    <source>
        <dbReference type="EMBL" id="MEZ0490981.1"/>
    </source>
</evidence>
<evidence type="ECO:0000256" key="1">
    <source>
        <dbReference type="ARBA" id="ARBA00009684"/>
    </source>
</evidence>
<protein>
    <recommendedName>
        <fullName evidence="3 9">4-diphosphocytidyl-2-C-methyl-D-erythritol kinase</fullName>
        <shortName evidence="9">CMK</shortName>
        <ecNumber evidence="2 9">2.7.1.148</ecNumber>
    </recommendedName>
    <alternativeName>
        <fullName evidence="8 9">4-(cytidine-5'-diphospho)-2-C-methyl-D-erythritol kinase</fullName>
    </alternativeName>
</protein>
<evidence type="ECO:0000256" key="9">
    <source>
        <dbReference type="HAMAP-Rule" id="MF_00061"/>
    </source>
</evidence>
<feature type="active site" evidence="9">
    <location>
        <position position="15"/>
    </location>
</feature>
<gene>
    <name evidence="9" type="primary">ispE</name>
    <name evidence="12" type="ORF">AB2L28_01870</name>
</gene>
<evidence type="ECO:0000259" key="10">
    <source>
        <dbReference type="Pfam" id="PF00288"/>
    </source>
</evidence>
<dbReference type="InterPro" id="IPR006204">
    <property type="entry name" value="GHMP_kinase_N_dom"/>
</dbReference>
<reference evidence="12 13" key="1">
    <citation type="submission" date="2024-07" db="EMBL/GenBank/DDBJ databases">
        <authorList>
            <person name="Thanompreechachai J."/>
            <person name="Duangmal K."/>
        </authorList>
    </citation>
    <scope>NUCLEOTIDE SEQUENCE [LARGE SCALE GENOMIC DNA]</scope>
    <source>
        <strain evidence="12 13">TBRC 1896</strain>
    </source>
</reference>
<comment type="similarity">
    <text evidence="1 9">Belongs to the GHMP kinase family. IspE subfamily.</text>
</comment>
<comment type="catalytic activity">
    <reaction evidence="9">
        <text>4-CDP-2-C-methyl-D-erythritol + ATP = 4-CDP-2-C-methyl-D-erythritol 2-phosphate + ADP + H(+)</text>
        <dbReference type="Rhea" id="RHEA:18437"/>
        <dbReference type="ChEBI" id="CHEBI:15378"/>
        <dbReference type="ChEBI" id="CHEBI:30616"/>
        <dbReference type="ChEBI" id="CHEBI:57823"/>
        <dbReference type="ChEBI" id="CHEBI:57919"/>
        <dbReference type="ChEBI" id="CHEBI:456216"/>
        <dbReference type="EC" id="2.7.1.148"/>
    </reaction>
</comment>
<comment type="pathway">
    <text evidence="9">Isoprenoid biosynthesis; isopentenyl diphosphate biosynthesis via DXP pathway; isopentenyl diphosphate from 1-deoxy-D-xylulose 5-phosphate: step 3/6.</text>
</comment>
<evidence type="ECO:0000256" key="2">
    <source>
        <dbReference type="ARBA" id="ARBA00012052"/>
    </source>
</evidence>
<dbReference type="NCBIfam" id="NF002870">
    <property type="entry name" value="PRK03188.1"/>
    <property type="match status" value="1"/>
</dbReference>
<keyword evidence="9" id="KW-0414">Isoprene biosynthesis</keyword>
<dbReference type="EC" id="2.7.1.148" evidence="2 9"/>
<dbReference type="NCBIfam" id="TIGR00154">
    <property type="entry name" value="ispE"/>
    <property type="match status" value="1"/>
</dbReference>
<dbReference type="InterPro" id="IPR014721">
    <property type="entry name" value="Ribsml_uS5_D2-typ_fold_subgr"/>
</dbReference>
<dbReference type="PIRSF" id="PIRSF010376">
    <property type="entry name" value="IspE"/>
    <property type="match status" value="1"/>
</dbReference>
<keyword evidence="6 9" id="KW-0418">Kinase</keyword>
<dbReference type="GO" id="GO:0050515">
    <property type="term" value="F:4-(cytidine 5'-diphospho)-2-C-methyl-D-erythritol kinase activity"/>
    <property type="evidence" value="ECO:0007669"/>
    <property type="project" value="UniProtKB-EC"/>
</dbReference>
<evidence type="ECO:0000256" key="6">
    <source>
        <dbReference type="ARBA" id="ARBA00022777"/>
    </source>
</evidence>
<keyword evidence="7 9" id="KW-0067">ATP-binding</keyword>
<comment type="function">
    <text evidence="9">Catalyzes the phosphorylation of the position 2 hydroxy group of 4-diphosphocytidyl-2C-methyl-D-erythritol.</text>
</comment>
<dbReference type="Gene3D" id="3.30.70.890">
    <property type="entry name" value="GHMP kinase, C-terminal domain"/>
    <property type="match status" value="1"/>
</dbReference>
<keyword evidence="5 9" id="KW-0547">Nucleotide-binding</keyword>
<dbReference type="SUPFAM" id="SSF55060">
    <property type="entry name" value="GHMP Kinase, C-terminal domain"/>
    <property type="match status" value="1"/>
</dbReference>
<dbReference type="Proteomes" id="UP001566476">
    <property type="component" value="Unassembled WGS sequence"/>
</dbReference>
<feature type="domain" description="GHMP kinase C-terminal" evidence="11">
    <location>
        <begin position="215"/>
        <end position="285"/>
    </location>
</feature>
<dbReference type="HAMAP" id="MF_00061">
    <property type="entry name" value="IspE"/>
    <property type="match status" value="1"/>
</dbReference>
<dbReference type="InterPro" id="IPR004424">
    <property type="entry name" value="IspE"/>
</dbReference>
<dbReference type="Pfam" id="PF08544">
    <property type="entry name" value="GHMP_kinases_C"/>
    <property type="match status" value="1"/>
</dbReference>
<organism evidence="12 13">
    <name type="scientific">Kineococcus mangrovi</name>
    <dbReference type="NCBI Taxonomy" id="1660183"/>
    <lineage>
        <taxon>Bacteria</taxon>
        <taxon>Bacillati</taxon>
        <taxon>Actinomycetota</taxon>
        <taxon>Actinomycetes</taxon>
        <taxon>Kineosporiales</taxon>
        <taxon>Kineosporiaceae</taxon>
        <taxon>Kineococcus</taxon>
    </lineage>
</organism>
<evidence type="ECO:0000313" key="13">
    <source>
        <dbReference type="Proteomes" id="UP001566476"/>
    </source>
</evidence>
<evidence type="ECO:0000256" key="4">
    <source>
        <dbReference type="ARBA" id="ARBA00022679"/>
    </source>
</evidence>